<dbReference type="SUPFAM" id="SSF55804">
    <property type="entry name" value="Phoshotransferase/anion transport protein"/>
    <property type="match status" value="1"/>
</dbReference>
<dbReference type="InterPro" id="IPR051541">
    <property type="entry name" value="PTS_SugarTrans_NitroReg"/>
</dbReference>
<dbReference type="PANTHER" id="PTHR47738:SF3">
    <property type="entry name" value="PHOSPHOTRANSFERASE SYSTEM MANNITOL_FRUCTOSE-SPECIFIC IIA DOMAIN CONTAINING PROTEIN"/>
    <property type="match status" value="1"/>
</dbReference>
<organism evidence="2 3">
    <name type="scientific">Cutibacterium granulosum</name>
    <dbReference type="NCBI Taxonomy" id="33011"/>
    <lineage>
        <taxon>Bacteria</taxon>
        <taxon>Bacillati</taxon>
        <taxon>Actinomycetota</taxon>
        <taxon>Actinomycetes</taxon>
        <taxon>Propionibacteriales</taxon>
        <taxon>Propionibacteriaceae</taxon>
        <taxon>Cutibacterium</taxon>
    </lineage>
</organism>
<evidence type="ECO:0000259" key="1">
    <source>
        <dbReference type="PROSITE" id="PS51094"/>
    </source>
</evidence>
<accession>A0A239WDG1</accession>
<gene>
    <name evidence="2" type="ORF">SAMEA4412665_00706</name>
</gene>
<evidence type="ECO:0000313" key="2">
    <source>
        <dbReference type="EMBL" id="SNV31958.1"/>
    </source>
</evidence>
<reference evidence="2 3" key="1">
    <citation type="submission" date="2017-06" db="EMBL/GenBank/DDBJ databases">
        <authorList>
            <consortium name="Pathogen Informatics"/>
        </authorList>
    </citation>
    <scope>NUCLEOTIDE SEQUENCE [LARGE SCALE GENOMIC DNA]</scope>
    <source>
        <strain evidence="2 3">NCTC11865</strain>
    </source>
</reference>
<dbReference type="KEGG" id="cgrn:4412665_00706"/>
<dbReference type="Gene3D" id="3.40.930.10">
    <property type="entry name" value="Mannitol-specific EII, Chain A"/>
    <property type="match status" value="1"/>
</dbReference>
<dbReference type="InterPro" id="IPR002178">
    <property type="entry name" value="PTS_EIIA_type-2_dom"/>
</dbReference>
<evidence type="ECO:0000313" key="3">
    <source>
        <dbReference type="Proteomes" id="UP000215332"/>
    </source>
</evidence>
<dbReference type="InterPro" id="IPR016152">
    <property type="entry name" value="PTrfase/Anion_transptr"/>
</dbReference>
<dbReference type="EMBL" id="LT906441">
    <property type="protein sequence ID" value="SNV31958.1"/>
    <property type="molecule type" value="Genomic_DNA"/>
</dbReference>
<sequence>MTPRLIVLDVDTDSSEELFRLVNHRLTRDALIGETFLTAVSRREETYPTGLDFGHACVAIPHIDPDHVRCPGILLCRNASQTIFHAMDDPERELQVALSIWPLVTDPNNQIGMLTAVIELMQSHDGYQALLHGSGAELRDRLEPVLAAVEQ</sequence>
<dbReference type="RefSeq" id="WP_021103945.1">
    <property type="nucleotide sequence ID" value="NZ_JAWFFS010000047.1"/>
</dbReference>
<dbReference type="PANTHER" id="PTHR47738">
    <property type="entry name" value="PTS SYSTEM FRUCTOSE-LIKE EIIA COMPONENT-RELATED"/>
    <property type="match status" value="1"/>
</dbReference>
<name>A0A239WDG1_9ACTN</name>
<dbReference type="eggNOG" id="COG1762">
    <property type="taxonomic scope" value="Bacteria"/>
</dbReference>
<protein>
    <submittedName>
        <fullName evidence="2">PTS system galactitol-specific transporter subunit IIA</fullName>
    </submittedName>
</protein>
<dbReference type="Pfam" id="PF00359">
    <property type="entry name" value="PTS_EIIA_2"/>
    <property type="match status" value="1"/>
</dbReference>
<dbReference type="Proteomes" id="UP000215332">
    <property type="component" value="Chromosome 1"/>
</dbReference>
<dbReference type="AlphaFoldDB" id="A0A239WDG1"/>
<proteinExistence type="predicted"/>
<dbReference type="PROSITE" id="PS51094">
    <property type="entry name" value="PTS_EIIA_TYPE_2"/>
    <property type="match status" value="1"/>
</dbReference>
<feature type="domain" description="PTS EIIA type-2" evidence="1">
    <location>
        <begin position="1"/>
        <end position="151"/>
    </location>
</feature>